<dbReference type="Proteomes" id="UP000001798">
    <property type="component" value="Chromosome 15"/>
</dbReference>
<protein>
    <submittedName>
        <fullName evidence="2">Uncharacterized protein</fullName>
    </submittedName>
</protein>
<reference evidence="2 3" key="3">
    <citation type="journal article" date="2017" name="Mol. Plant Pathol.">
        <title>A gapless genome sequence of the fungus Botrytis cinerea.</title>
        <authorList>
            <person name="Van Kan J.A."/>
            <person name="Stassen J.H."/>
            <person name="Mosbach A."/>
            <person name="Van Der Lee T.A."/>
            <person name="Faino L."/>
            <person name="Farmer A.D."/>
            <person name="Papasotiriou D.G."/>
            <person name="Zhou S."/>
            <person name="Seidl M.F."/>
            <person name="Cottam E."/>
            <person name="Edel D."/>
            <person name="Hahn M."/>
            <person name="Schwartz D.C."/>
            <person name="Dietrich R.A."/>
            <person name="Widdison S."/>
            <person name="Scalliet G."/>
        </authorList>
    </citation>
    <scope>NUCLEOTIDE SEQUENCE [LARGE SCALE GENOMIC DNA]</scope>
    <source>
        <strain evidence="2 3">B05.10</strain>
    </source>
</reference>
<dbReference type="EMBL" id="CP009819">
    <property type="protein sequence ID" value="ATZ57445.1"/>
    <property type="molecule type" value="Genomic_DNA"/>
</dbReference>
<feature type="region of interest" description="Disordered" evidence="1">
    <location>
        <begin position="27"/>
        <end position="55"/>
    </location>
</feature>
<dbReference type="GeneID" id="36394890"/>
<evidence type="ECO:0000256" key="1">
    <source>
        <dbReference type="SAM" id="MobiDB-lite"/>
    </source>
</evidence>
<dbReference type="RefSeq" id="XP_024553150.1">
    <property type="nucleotide sequence ID" value="XM_024697335.1"/>
</dbReference>
<name>A0A384K3P3_BOTFB</name>
<proteinExistence type="predicted"/>
<gene>
    <name evidence="2" type="ORF">BCIN_15g00250</name>
</gene>
<dbReference type="VEuPathDB" id="FungiDB:Bcin15g00250"/>
<reference evidence="2 3" key="1">
    <citation type="journal article" date="2011" name="PLoS Genet.">
        <title>Genomic analysis of the necrotrophic fungal pathogens Sclerotinia sclerotiorum and Botrytis cinerea.</title>
        <authorList>
            <person name="Amselem J."/>
            <person name="Cuomo C.A."/>
            <person name="van Kan J.A."/>
            <person name="Viaud M."/>
            <person name="Benito E.P."/>
            <person name="Couloux A."/>
            <person name="Coutinho P.M."/>
            <person name="de Vries R.P."/>
            <person name="Dyer P.S."/>
            <person name="Fillinger S."/>
            <person name="Fournier E."/>
            <person name="Gout L."/>
            <person name="Hahn M."/>
            <person name="Kohn L."/>
            <person name="Lapalu N."/>
            <person name="Plummer K.M."/>
            <person name="Pradier J.M."/>
            <person name="Quevillon E."/>
            <person name="Sharon A."/>
            <person name="Simon A."/>
            <person name="ten Have A."/>
            <person name="Tudzynski B."/>
            <person name="Tudzynski P."/>
            <person name="Wincker P."/>
            <person name="Andrew M."/>
            <person name="Anthouard V."/>
            <person name="Beever R.E."/>
            <person name="Beffa R."/>
            <person name="Benoit I."/>
            <person name="Bouzid O."/>
            <person name="Brault B."/>
            <person name="Chen Z."/>
            <person name="Choquer M."/>
            <person name="Collemare J."/>
            <person name="Cotton P."/>
            <person name="Danchin E.G."/>
            <person name="Da Silva C."/>
            <person name="Gautier A."/>
            <person name="Giraud C."/>
            <person name="Giraud T."/>
            <person name="Gonzalez C."/>
            <person name="Grossetete S."/>
            <person name="Guldener U."/>
            <person name="Henrissat B."/>
            <person name="Howlett B.J."/>
            <person name="Kodira C."/>
            <person name="Kretschmer M."/>
            <person name="Lappartient A."/>
            <person name="Leroch M."/>
            <person name="Levis C."/>
            <person name="Mauceli E."/>
            <person name="Neuveglise C."/>
            <person name="Oeser B."/>
            <person name="Pearson M."/>
            <person name="Poulain J."/>
            <person name="Poussereau N."/>
            <person name="Quesneville H."/>
            <person name="Rascle C."/>
            <person name="Schumacher J."/>
            <person name="Segurens B."/>
            <person name="Sexton A."/>
            <person name="Silva E."/>
            <person name="Sirven C."/>
            <person name="Soanes D.M."/>
            <person name="Talbot N.J."/>
            <person name="Templeton M."/>
            <person name="Yandava C."/>
            <person name="Yarden O."/>
            <person name="Zeng Q."/>
            <person name="Rollins J.A."/>
            <person name="Lebrun M.H."/>
            <person name="Dickman M."/>
        </authorList>
    </citation>
    <scope>NUCLEOTIDE SEQUENCE [LARGE SCALE GENOMIC DNA]</scope>
    <source>
        <strain evidence="2 3">B05.10</strain>
    </source>
</reference>
<evidence type="ECO:0000313" key="3">
    <source>
        <dbReference type="Proteomes" id="UP000001798"/>
    </source>
</evidence>
<keyword evidence="3" id="KW-1185">Reference proteome</keyword>
<organism evidence="2 3">
    <name type="scientific">Botryotinia fuckeliana (strain B05.10)</name>
    <name type="common">Noble rot fungus</name>
    <name type="synonym">Botrytis cinerea</name>
    <dbReference type="NCBI Taxonomy" id="332648"/>
    <lineage>
        <taxon>Eukaryota</taxon>
        <taxon>Fungi</taxon>
        <taxon>Dikarya</taxon>
        <taxon>Ascomycota</taxon>
        <taxon>Pezizomycotina</taxon>
        <taxon>Leotiomycetes</taxon>
        <taxon>Helotiales</taxon>
        <taxon>Sclerotiniaceae</taxon>
        <taxon>Botrytis</taxon>
    </lineage>
</organism>
<reference evidence="2 3" key="2">
    <citation type="journal article" date="2012" name="Eukaryot. Cell">
        <title>Genome update of Botrytis cinerea strains B05.10 and T4.</title>
        <authorList>
            <person name="Staats M."/>
            <person name="van Kan J.A."/>
        </authorList>
    </citation>
    <scope>NUCLEOTIDE SEQUENCE [LARGE SCALE GENOMIC DNA]</scope>
    <source>
        <strain evidence="2 3">B05.10</strain>
    </source>
</reference>
<dbReference type="KEGG" id="bfu:BCIN_15g00250"/>
<dbReference type="AlphaFoldDB" id="A0A384K3P3"/>
<evidence type="ECO:0000313" key="2">
    <source>
        <dbReference type="EMBL" id="ATZ57445.1"/>
    </source>
</evidence>
<sequence>MRREGRHLQIPGTEMDQIIEWDWIGGQQPHRESPNVRTLCDSFNMAPKTNGRTQT</sequence>
<accession>A0A384K3P3</accession>